<reference evidence="1" key="1">
    <citation type="submission" date="2022-04" db="EMBL/GenBank/DDBJ databases">
        <title>Genome of the entomopathogenic fungus Entomophthora muscae.</title>
        <authorList>
            <person name="Elya C."/>
            <person name="Lovett B.R."/>
            <person name="Lee E."/>
            <person name="Macias A.M."/>
            <person name="Hajek A.E."/>
            <person name="De Bivort B.L."/>
            <person name="Kasson M.T."/>
            <person name="De Fine Licht H.H."/>
            <person name="Stajich J.E."/>
        </authorList>
    </citation>
    <scope>NUCLEOTIDE SEQUENCE</scope>
    <source>
        <strain evidence="1">Berkeley</strain>
    </source>
</reference>
<dbReference type="Proteomes" id="UP001165960">
    <property type="component" value="Unassembled WGS sequence"/>
</dbReference>
<comment type="caution">
    <text evidence="1">The sequence shown here is derived from an EMBL/GenBank/DDBJ whole genome shotgun (WGS) entry which is preliminary data.</text>
</comment>
<name>A0ACC2TLM4_9FUNG</name>
<keyword evidence="2" id="KW-1185">Reference proteome</keyword>
<organism evidence="1 2">
    <name type="scientific">Entomophthora muscae</name>
    <dbReference type="NCBI Taxonomy" id="34485"/>
    <lineage>
        <taxon>Eukaryota</taxon>
        <taxon>Fungi</taxon>
        <taxon>Fungi incertae sedis</taxon>
        <taxon>Zoopagomycota</taxon>
        <taxon>Entomophthoromycotina</taxon>
        <taxon>Entomophthoromycetes</taxon>
        <taxon>Entomophthorales</taxon>
        <taxon>Entomophthoraceae</taxon>
        <taxon>Entomophthora</taxon>
    </lineage>
</organism>
<sequence length="82" mass="8943">MQAKGIIWATLAAGAFSKSITKEVDLPPVFDELVRLQALAAKTVVQGGKFFEILVKGDPSTSANHENPVHSPPREFGFKFIF</sequence>
<proteinExistence type="predicted"/>
<evidence type="ECO:0000313" key="2">
    <source>
        <dbReference type="Proteomes" id="UP001165960"/>
    </source>
</evidence>
<accession>A0ACC2TLM4</accession>
<protein>
    <submittedName>
        <fullName evidence="1">Uncharacterized protein</fullName>
    </submittedName>
</protein>
<gene>
    <name evidence="1" type="ORF">DSO57_1036664</name>
</gene>
<evidence type="ECO:0000313" key="1">
    <source>
        <dbReference type="EMBL" id="KAJ9075387.1"/>
    </source>
</evidence>
<dbReference type="EMBL" id="QTSX02002489">
    <property type="protein sequence ID" value="KAJ9075387.1"/>
    <property type="molecule type" value="Genomic_DNA"/>
</dbReference>